<evidence type="ECO:0000313" key="2">
    <source>
        <dbReference type="EMBL" id="NIK87947.1"/>
    </source>
</evidence>
<dbReference type="CDD" id="cd01038">
    <property type="entry name" value="Endonuclease_DUF559"/>
    <property type="match status" value="1"/>
</dbReference>
<accession>A0A846MYA0</accession>
<dbReference type="GO" id="GO:0004519">
    <property type="term" value="F:endonuclease activity"/>
    <property type="evidence" value="ECO:0007669"/>
    <property type="project" value="UniProtKB-KW"/>
</dbReference>
<dbReference type="InterPro" id="IPR011335">
    <property type="entry name" value="Restrct_endonuc-II-like"/>
</dbReference>
<dbReference type="InterPro" id="IPR047216">
    <property type="entry name" value="Endonuclease_DUF559_bact"/>
</dbReference>
<keyword evidence="3" id="KW-1185">Reference proteome</keyword>
<evidence type="ECO:0000313" key="3">
    <source>
        <dbReference type="Proteomes" id="UP000570514"/>
    </source>
</evidence>
<comment type="caution">
    <text evidence="2">The sequence shown here is derived from an EMBL/GenBank/DDBJ whole genome shotgun (WGS) entry which is preliminary data.</text>
</comment>
<feature type="domain" description="DUF559" evidence="1">
    <location>
        <begin position="1"/>
        <end position="91"/>
    </location>
</feature>
<evidence type="ECO:0000259" key="1">
    <source>
        <dbReference type="Pfam" id="PF04480"/>
    </source>
</evidence>
<protein>
    <submittedName>
        <fullName evidence="2">Very-short-patch-repair endonuclease</fullName>
    </submittedName>
</protein>
<dbReference type="EMBL" id="JAASRM010000001">
    <property type="protein sequence ID" value="NIK87947.1"/>
    <property type="molecule type" value="Genomic_DNA"/>
</dbReference>
<sequence length="99" mass="11589">MERKLWQELRSRRFHAFKFRRQQPIGPYIADFVCFDAKLIVELDGGQHGLATNEAYDAARTAWLEQEGFRVLRFWNSDVIENFESVLGEIALGLGMKPW</sequence>
<dbReference type="PANTHER" id="PTHR38590:SF1">
    <property type="entry name" value="BLL0828 PROTEIN"/>
    <property type="match status" value="1"/>
</dbReference>
<dbReference type="Pfam" id="PF04480">
    <property type="entry name" value="DUF559"/>
    <property type="match status" value="1"/>
</dbReference>
<dbReference type="Gene3D" id="3.40.960.10">
    <property type="entry name" value="VSR Endonuclease"/>
    <property type="match status" value="1"/>
</dbReference>
<dbReference type="SUPFAM" id="SSF52980">
    <property type="entry name" value="Restriction endonuclease-like"/>
    <property type="match status" value="1"/>
</dbReference>
<gene>
    <name evidence="2" type="ORF">FHS83_001265</name>
</gene>
<organism evidence="2 3">
    <name type="scientific">Rhizomicrobium palustre</name>
    <dbReference type="NCBI Taxonomy" id="189966"/>
    <lineage>
        <taxon>Bacteria</taxon>
        <taxon>Pseudomonadati</taxon>
        <taxon>Pseudomonadota</taxon>
        <taxon>Alphaproteobacteria</taxon>
        <taxon>Micropepsales</taxon>
        <taxon>Micropepsaceae</taxon>
        <taxon>Rhizomicrobium</taxon>
    </lineage>
</organism>
<proteinExistence type="predicted"/>
<name>A0A846MYA0_9PROT</name>
<keyword evidence="2" id="KW-0255">Endonuclease</keyword>
<keyword evidence="2" id="KW-0378">Hydrolase</keyword>
<dbReference type="AlphaFoldDB" id="A0A846MYA0"/>
<keyword evidence="2" id="KW-0540">Nuclease</keyword>
<dbReference type="PANTHER" id="PTHR38590">
    <property type="entry name" value="BLL0828 PROTEIN"/>
    <property type="match status" value="1"/>
</dbReference>
<dbReference type="Proteomes" id="UP000570514">
    <property type="component" value="Unassembled WGS sequence"/>
</dbReference>
<dbReference type="InterPro" id="IPR007569">
    <property type="entry name" value="DUF559"/>
</dbReference>
<reference evidence="2 3" key="1">
    <citation type="submission" date="2020-03" db="EMBL/GenBank/DDBJ databases">
        <title>Genomic Encyclopedia of Type Strains, Phase IV (KMG-IV): sequencing the most valuable type-strain genomes for metagenomic binning, comparative biology and taxonomic classification.</title>
        <authorList>
            <person name="Goeker M."/>
        </authorList>
    </citation>
    <scope>NUCLEOTIDE SEQUENCE [LARGE SCALE GENOMIC DNA]</scope>
    <source>
        <strain evidence="2 3">DSM 19867</strain>
    </source>
</reference>